<sequence length="137" mass="15110">MAVSGLPNPSKTHAKNIAKLALDMMDLGSSVIFDGEPVRITIGIHSGEVVTGVIGQRMPRYCLYGNTVNLTSRTETTGDPGKINVSEDAYRVLLQGDNFDEQFQFDYRGPVQMKGKSDAMHVYLLSRNLQKPQSTDF</sequence>
<dbReference type="PANTHER" id="PTHR45655:SF2">
    <property type="entry name" value="GUANYLATE CYCLASE SOLUBLE SUBUNIT BETA-1"/>
    <property type="match status" value="1"/>
</dbReference>
<comment type="cofactor">
    <cofactor evidence="1">
        <name>heme</name>
        <dbReference type="ChEBI" id="CHEBI:30413"/>
    </cofactor>
</comment>
<dbReference type="Pfam" id="PF00211">
    <property type="entry name" value="Guanylate_cyc"/>
    <property type="match status" value="1"/>
</dbReference>
<keyword evidence="3" id="KW-0547">Nucleotide-binding</keyword>
<reference evidence="8" key="2">
    <citation type="submission" date="2024-08" db="UniProtKB">
        <authorList>
            <consortium name="EnsemblMetazoa"/>
        </authorList>
    </citation>
    <scope>IDENTIFICATION</scope>
</reference>
<dbReference type="InterPro" id="IPR029787">
    <property type="entry name" value="Nucleotide_cyclase"/>
</dbReference>
<dbReference type="SMART" id="SM00044">
    <property type="entry name" value="CYCc"/>
    <property type="match status" value="1"/>
</dbReference>
<name>A0AAR5PSJ1_DENPD</name>
<evidence type="ECO:0000256" key="3">
    <source>
        <dbReference type="ARBA" id="ARBA00022741"/>
    </source>
</evidence>
<evidence type="ECO:0000313" key="9">
    <source>
        <dbReference type="Proteomes" id="UP000019118"/>
    </source>
</evidence>
<keyword evidence="5 6" id="KW-0456">Lyase</keyword>
<keyword evidence="4" id="KW-0408">Iron</keyword>
<organism evidence="8 9">
    <name type="scientific">Dendroctonus ponderosae</name>
    <name type="common">Mountain pine beetle</name>
    <dbReference type="NCBI Taxonomy" id="77166"/>
    <lineage>
        <taxon>Eukaryota</taxon>
        <taxon>Metazoa</taxon>
        <taxon>Ecdysozoa</taxon>
        <taxon>Arthropoda</taxon>
        <taxon>Hexapoda</taxon>
        <taxon>Insecta</taxon>
        <taxon>Pterygota</taxon>
        <taxon>Neoptera</taxon>
        <taxon>Endopterygota</taxon>
        <taxon>Coleoptera</taxon>
        <taxon>Polyphaga</taxon>
        <taxon>Cucujiformia</taxon>
        <taxon>Curculionidae</taxon>
        <taxon>Scolytinae</taxon>
        <taxon>Dendroctonus</taxon>
    </lineage>
</organism>
<dbReference type="InterPro" id="IPR018297">
    <property type="entry name" value="A/G_cyclase_CS"/>
</dbReference>
<dbReference type="PROSITE" id="PS50125">
    <property type="entry name" value="GUANYLATE_CYCLASE_2"/>
    <property type="match status" value="1"/>
</dbReference>
<accession>A0AAR5PSJ1</accession>
<keyword evidence="2" id="KW-0479">Metal-binding</keyword>
<dbReference type="GO" id="GO:0004383">
    <property type="term" value="F:guanylate cyclase activity"/>
    <property type="evidence" value="ECO:0007669"/>
    <property type="project" value="TreeGrafter"/>
</dbReference>
<dbReference type="CDD" id="cd07302">
    <property type="entry name" value="CHD"/>
    <property type="match status" value="1"/>
</dbReference>
<dbReference type="Proteomes" id="UP000019118">
    <property type="component" value="Unassembled WGS sequence"/>
</dbReference>
<dbReference type="InterPro" id="IPR001054">
    <property type="entry name" value="A/G_cyclase"/>
</dbReference>
<dbReference type="EnsemblMetazoa" id="XM_019908419.1">
    <property type="protein sequence ID" value="XP_019763978.1"/>
    <property type="gene ID" value="LOC109540181"/>
</dbReference>
<dbReference type="PROSITE" id="PS00452">
    <property type="entry name" value="GUANYLATE_CYCLASE_1"/>
    <property type="match status" value="1"/>
</dbReference>
<dbReference type="GO" id="GO:0008074">
    <property type="term" value="C:guanylate cyclase complex, soluble"/>
    <property type="evidence" value="ECO:0007669"/>
    <property type="project" value="TreeGrafter"/>
</dbReference>
<proteinExistence type="inferred from homology"/>
<keyword evidence="2" id="KW-0349">Heme</keyword>
<dbReference type="GO" id="GO:0019934">
    <property type="term" value="P:cGMP-mediated signaling"/>
    <property type="evidence" value="ECO:0007669"/>
    <property type="project" value="TreeGrafter"/>
</dbReference>
<evidence type="ECO:0000256" key="2">
    <source>
        <dbReference type="ARBA" id="ARBA00022617"/>
    </source>
</evidence>
<keyword evidence="9" id="KW-1185">Reference proteome</keyword>
<dbReference type="PANTHER" id="PTHR45655">
    <property type="entry name" value="GUANYLATE CYCLASE SOLUBLE SUBUNIT BETA-2"/>
    <property type="match status" value="1"/>
</dbReference>
<evidence type="ECO:0000259" key="7">
    <source>
        <dbReference type="PROSITE" id="PS50125"/>
    </source>
</evidence>
<evidence type="ECO:0000256" key="5">
    <source>
        <dbReference type="ARBA" id="ARBA00023239"/>
    </source>
</evidence>
<dbReference type="GO" id="GO:0000166">
    <property type="term" value="F:nucleotide binding"/>
    <property type="evidence" value="ECO:0007669"/>
    <property type="project" value="UniProtKB-KW"/>
</dbReference>
<dbReference type="Gene3D" id="3.30.70.1230">
    <property type="entry name" value="Nucleotide cyclase"/>
    <property type="match status" value="1"/>
</dbReference>
<dbReference type="SUPFAM" id="SSF55073">
    <property type="entry name" value="Nucleotide cyclase"/>
    <property type="match status" value="1"/>
</dbReference>
<protein>
    <recommendedName>
        <fullName evidence="7">Guanylate cyclase domain-containing protein</fullName>
    </recommendedName>
</protein>
<evidence type="ECO:0000256" key="6">
    <source>
        <dbReference type="RuleBase" id="RU000405"/>
    </source>
</evidence>
<evidence type="ECO:0000256" key="4">
    <source>
        <dbReference type="ARBA" id="ARBA00023004"/>
    </source>
</evidence>
<feature type="domain" description="Guanylate cyclase" evidence="7">
    <location>
        <begin position="1"/>
        <end position="75"/>
    </location>
</feature>
<dbReference type="AlphaFoldDB" id="A0AAR5PSJ1"/>
<evidence type="ECO:0000313" key="8">
    <source>
        <dbReference type="EnsemblMetazoa" id="XP_019763978.1"/>
    </source>
</evidence>
<comment type="similarity">
    <text evidence="6">Belongs to the adenylyl cyclase class-4/guanylyl cyclase family.</text>
</comment>
<reference evidence="9" key="1">
    <citation type="journal article" date="2013" name="Genome Biol.">
        <title>Draft genome of the mountain pine beetle, Dendroctonus ponderosae Hopkins, a major forest pest.</title>
        <authorList>
            <person name="Keeling C.I."/>
            <person name="Yuen M.M."/>
            <person name="Liao N.Y."/>
            <person name="Docking T.R."/>
            <person name="Chan S.K."/>
            <person name="Taylor G.A."/>
            <person name="Palmquist D.L."/>
            <person name="Jackman S.D."/>
            <person name="Nguyen A."/>
            <person name="Li M."/>
            <person name="Henderson H."/>
            <person name="Janes J.K."/>
            <person name="Zhao Y."/>
            <person name="Pandoh P."/>
            <person name="Moore R."/>
            <person name="Sperling F.A."/>
            <person name="Huber D.P."/>
            <person name="Birol I."/>
            <person name="Jones S.J."/>
            <person name="Bohlmann J."/>
        </authorList>
    </citation>
    <scope>NUCLEOTIDE SEQUENCE</scope>
</reference>
<evidence type="ECO:0000256" key="1">
    <source>
        <dbReference type="ARBA" id="ARBA00001971"/>
    </source>
</evidence>
<dbReference type="GO" id="GO:0070482">
    <property type="term" value="P:response to oxygen levels"/>
    <property type="evidence" value="ECO:0007669"/>
    <property type="project" value="TreeGrafter"/>
</dbReference>